<dbReference type="GeneID" id="34591693"/>
<sequence>MPFGTIKTSEFSKNIPIHSLPYFIQRCKVLLPEEFEIEDEPVAKAVLLRYGMARTGAYHEFIHQIEVKFQGKVYDYAVSLILDNEAAIYGGREEVWYSQNLCPKLGEPPSIREFIPIYMDFERGEVWTGEGSLAYSGFSDFDPLHKLPVLRYESATLVRRAEARMRPVTEVFKV</sequence>
<dbReference type="EMBL" id="LVCJ01000064">
    <property type="protein sequence ID" value="OAL31232.1"/>
    <property type="molecule type" value="Genomic_DNA"/>
</dbReference>
<dbReference type="RefSeq" id="XP_022497424.1">
    <property type="nucleotide sequence ID" value="XM_022646566.1"/>
</dbReference>
<organism evidence="1 2">
    <name type="scientific">Fonsecaea nubica</name>
    <dbReference type="NCBI Taxonomy" id="856822"/>
    <lineage>
        <taxon>Eukaryota</taxon>
        <taxon>Fungi</taxon>
        <taxon>Dikarya</taxon>
        <taxon>Ascomycota</taxon>
        <taxon>Pezizomycotina</taxon>
        <taxon>Eurotiomycetes</taxon>
        <taxon>Chaetothyriomycetidae</taxon>
        <taxon>Chaetothyriales</taxon>
        <taxon>Herpotrichiellaceae</taxon>
        <taxon>Fonsecaea</taxon>
    </lineage>
</organism>
<dbReference type="InterPro" id="IPR010451">
    <property type="entry name" value="Acetoacetate_decarboxylase"/>
</dbReference>
<dbReference type="SUPFAM" id="SSF160104">
    <property type="entry name" value="Acetoacetate decarboxylase-like"/>
    <property type="match status" value="1"/>
</dbReference>
<reference evidence="1 2" key="1">
    <citation type="submission" date="2016-03" db="EMBL/GenBank/DDBJ databases">
        <title>The draft genome sequence of Fonsecaea nubica causative agent of cutaneous subcutaneous infection in human host.</title>
        <authorList>
            <person name="Costa F."/>
            <person name="Sybren D.H."/>
            <person name="Raittz R.T."/>
            <person name="Weiss V.A."/>
            <person name="Leao A.C."/>
            <person name="Gomes R."/>
            <person name="De Souza E.M."/>
            <person name="Pedrosa F.O."/>
            <person name="Steffens M.B."/>
            <person name="Bombassaro A."/>
            <person name="Tadra-Sfeir M.Z."/>
            <person name="Moreno L.F."/>
            <person name="Najafzadeh M.J."/>
            <person name="Felipe M.S."/>
            <person name="Teixeira M."/>
            <person name="Sun J."/>
            <person name="Xi L."/>
            <person name="Castro M.A."/>
            <person name="Vicente V.A."/>
        </authorList>
    </citation>
    <scope>NUCLEOTIDE SEQUENCE [LARGE SCALE GENOMIC DNA]</scope>
    <source>
        <strain evidence="1 2">CBS 269.64</strain>
    </source>
</reference>
<gene>
    <name evidence="1" type="ORF">AYO20_08287</name>
</gene>
<dbReference type="OrthoDB" id="10248817at2759"/>
<protein>
    <submittedName>
        <fullName evidence="1">Uncharacterized protein</fullName>
    </submittedName>
</protein>
<comment type="caution">
    <text evidence="1">The sequence shown here is derived from an EMBL/GenBank/DDBJ whole genome shotgun (WGS) entry which is preliminary data.</text>
</comment>
<dbReference type="Proteomes" id="UP000185904">
    <property type="component" value="Unassembled WGS sequence"/>
</dbReference>
<proteinExistence type="predicted"/>
<name>A0A178CQ04_9EURO</name>
<dbReference type="Pfam" id="PF06314">
    <property type="entry name" value="ADC"/>
    <property type="match status" value="2"/>
</dbReference>
<keyword evidence="2" id="KW-1185">Reference proteome</keyword>
<dbReference type="GO" id="GO:0016829">
    <property type="term" value="F:lyase activity"/>
    <property type="evidence" value="ECO:0007669"/>
    <property type="project" value="InterPro"/>
</dbReference>
<evidence type="ECO:0000313" key="2">
    <source>
        <dbReference type="Proteomes" id="UP000185904"/>
    </source>
</evidence>
<accession>A0A178CQ04</accession>
<evidence type="ECO:0000313" key="1">
    <source>
        <dbReference type="EMBL" id="OAL31232.1"/>
    </source>
</evidence>
<dbReference type="InterPro" id="IPR023375">
    <property type="entry name" value="ADC_dom_sf"/>
</dbReference>
<dbReference type="AlphaFoldDB" id="A0A178CQ04"/>
<dbReference type="Gene3D" id="2.40.400.10">
    <property type="entry name" value="Acetoacetate decarboxylase-like"/>
    <property type="match status" value="2"/>
</dbReference>